<reference evidence="1" key="2">
    <citation type="submission" date="2025-08" db="UniProtKB">
        <authorList>
            <consortium name="Ensembl"/>
        </authorList>
    </citation>
    <scope>IDENTIFICATION</scope>
</reference>
<proteinExistence type="predicted"/>
<dbReference type="AlphaFoldDB" id="A0A8D2EES6"/>
<evidence type="ECO:0000313" key="1">
    <source>
        <dbReference type="Ensembl" id="ENSTGEP00000007392.1"/>
    </source>
</evidence>
<dbReference type="Proteomes" id="UP000694411">
    <property type="component" value="Chromosome 8"/>
</dbReference>
<sequence>MVLCVGERVPNLLSLPCFSVTVLIEVEFIQGNLLSNYSFLWPGVKGRMAHIGENKEGLVLSCINSTGCIPPAKDFYLQRPMKH</sequence>
<organism evidence="1 2">
    <name type="scientific">Theropithecus gelada</name>
    <name type="common">Gelada baboon</name>
    <dbReference type="NCBI Taxonomy" id="9565"/>
    <lineage>
        <taxon>Eukaryota</taxon>
        <taxon>Metazoa</taxon>
        <taxon>Chordata</taxon>
        <taxon>Craniata</taxon>
        <taxon>Vertebrata</taxon>
        <taxon>Euteleostomi</taxon>
        <taxon>Mammalia</taxon>
        <taxon>Eutheria</taxon>
        <taxon>Euarchontoglires</taxon>
        <taxon>Primates</taxon>
        <taxon>Haplorrhini</taxon>
        <taxon>Catarrhini</taxon>
        <taxon>Cercopithecidae</taxon>
        <taxon>Cercopithecinae</taxon>
        <taxon>Theropithecus</taxon>
    </lineage>
</organism>
<keyword evidence="2" id="KW-1185">Reference proteome</keyword>
<dbReference type="Ensembl" id="ENSTGET00000008906.1">
    <property type="protein sequence ID" value="ENSTGEP00000007392.1"/>
    <property type="gene ID" value="ENSTGEG00000006055.1"/>
</dbReference>
<evidence type="ECO:0000313" key="2">
    <source>
        <dbReference type="Proteomes" id="UP000694411"/>
    </source>
</evidence>
<accession>A0A8D2EES6</accession>
<reference evidence="1" key="1">
    <citation type="submission" date="2018-05" db="EMBL/GenBank/DDBJ databases">
        <title>Whole genome of Theropithecus gelada.</title>
        <authorList>
            <person name="Chiou K.L."/>
            <person name="Snyder-Mackler N."/>
        </authorList>
    </citation>
    <scope>NUCLEOTIDE SEQUENCE [LARGE SCALE GENOMIC DNA]</scope>
</reference>
<name>A0A8D2EES6_THEGE</name>
<reference evidence="1" key="3">
    <citation type="submission" date="2025-09" db="UniProtKB">
        <authorList>
            <consortium name="Ensembl"/>
        </authorList>
    </citation>
    <scope>IDENTIFICATION</scope>
</reference>
<protein>
    <submittedName>
        <fullName evidence="1">Uncharacterized protein</fullName>
    </submittedName>
</protein>